<dbReference type="GO" id="GO:0005829">
    <property type="term" value="C:cytosol"/>
    <property type="evidence" value="ECO:0007669"/>
    <property type="project" value="TreeGrafter"/>
</dbReference>
<gene>
    <name evidence="2" type="ordered locus">KOX_19830</name>
</gene>
<dbReference type="RefSeq" id="WP_014229247.1">
    <property type="nucleotide sequence ID" value="NC_016612.1"/>
</dbReference>
<dbReference type="KEGG" id="kox:KOX_19830"/>
<dbReference type="Pfam" id="PF04175">
    <property type="entry name" value="DUF406"/>
    <property type="match status" value="1"/>
</dbReference>
<dbReference type="InterPro" id="IPR005272">
    <property type="entry name" value="DUF406"/>
</dbReference>
<organism evidence="2 3">
    <name type="scientific">Klebsiella michiganensis (strain ATCC 8724 / DSM 4798 / JCM 20051 / NBRC 3318 / NRRL B-199 / KCTC 1686 / BUCSAV 143 / CCM 1901)</name>
    <dbReference type="NCBI Taxonomy" id="1006551"/>
    <lineage>
        <taxon>Bacteria</taxon>
        <taxon>Pseudomonadati</taxon>
        <taxon>Pseudomonadota</taxon>
        <taxon>Gammaproteobacteria</taxon>
        <taxon>Enterobacterales</taxon>
        <taxon>Enterobacteriaceae</taxon>
        <taxon>Klebsiella/Raoultella group</taxon>
        <taxon>Klebsiella</taxon>
    </lineage>
</organism>
<accession>A0A0H3HDV5</accession>
<reference evidence="2 3" key="1">
    <citation type="journal article" date="2012" name="J. Bacteriol.">
        <title>Complete genome sequence of Klebsiella oxytoca KCTC 1686, used in production of 2,3-butanediol.</title>
        <authorList>
            <person name="Shin S.H."/>
            <person name="Kim S."/>
            <person name="Kim J.Y."/>
            <person name="Lee S."/>
            <person name="Um Y."/>
            <person name="Oh M.K."/>
            <person name="Kim Y.R."/>
            <person name="Lee J."/>
            <person name="Yang K.S."/>
        </authorList>
    </citation>
    <scope>NUCLEOTIDE SEQUENCE [LARGE SCALE GENOMIC DNA]</scope>
    <source>
        <strain evidence="3">ATCC 8724 / DSM 4798 / JCM 20051 / NBRC 3318 / NRRL B-199 / KCTC 1686</strain>
    </source>
</reference>
<protein>
    <recommendedName>
        <fullName evidence="4">DUF406 domain-containing protein</fullName>
    </recommendedName>
</protein>
<evidence type="ECO:0000313" key="2">
    <source>
        <dbReference type="EMBL" id="AEX05688.1"/>
    </source>
</evidence>
<sequence length="99" mass="10704">MKDVVDKCSTKGCAIDVGSIIDNEDCVWRVEKNFATREEAESTIAAVRERALAAAPASEPPQVDYTIVAAGDEAKLEASIAFSCQAEKIIFELSLRNVI</sequence>
<evidence type="ECO:0008006" key="4">
    <source>
        <dbReference type="Google" id="ProtNLM"/>
    </source>
</evidence>
<evidence type="ECO:0000256" key="1">
    <source>
        <dbReference type="ARBA" id="ARBA00006201"/>
    </source>
</evidence>
<evidence type="ECO:0000313" key="3">
    <source>
        <dbReference type="Proteomes" id="UP000007843"/>
    </source>
</evidence>
<dbReference type="HOGENOM" id="CLU_162758_0_0_6"/>
<dbReference type="InterPro" id="IPR035571">
    <property type="entry name" value="UPF0234-like_C"/>
</dbReference>
<dbReference type="EMBL" id="CP003218">
    <property type="protein sequence ID" value="AEX05688.1"/>
    <property type="molecule type" value="Genomic_DNA"/>
</dbReference>
<name>A0A0H3HDV5_KLEM8</name>
<proteinExistence type="inferred from homology"/>
<dbReference type="NCBIfam" id="TIGR00743">
    <property type="entry name" value="DUF406 family protein"/>
    <property type="match status" value="1"/>
</dbReference>
<dbReference type="NCBIfam" id="NF007435">
    <property type="entry name" value="PRK09981.1"/>
    <property type="match status" value="1"/>
</dbReference>
<dbReference type="PANTHER" id="PTHR38769:SF1">
    <property type="entry name" value="UPF0381 PROTEIN YFCZ-RELATED"/>
    <property type="match status" value="1"/>
</dbReference>
<dbReference type="Gene3D" id="3.30.70.860">
    <property type="match status" value="1"/>
</dbReference>
<comment type="similarity">
    <text evidence="1">Belongs to the UPF0381 family.</text>
</comment>
<dbReference type="AlphaFoldDB" id="A0A0H3HDV5"/>
<dbReference type="PANTHER" id="PTHR38769">
    <property type="entry name" value="UPF0381 PROTEIN YFCZ-RELATED"/>
    <property type="match status" value="1"/>
</dbReference>
<dbReference type="Proteomes" id="UP000007843">
    <property type="component" value="Chromosome"/>
</dbReference>